<feature type="transmembrane region" description="Helical" evidence="1">
    <location>
        <begin position="510"/>
        <end position="532"/>
    </location>
</feature>
<dbReference type="Pfam" id="PF10318">
    <property type="entry name" value="7TM_GPCR_Srh"/>
    <property type="match status" value="1"/>
</dbReference>
<evidence type="ECO:0000313" key="3">
    <source>
        <dbReference type="Proteomes" id="UP001152747"/>
    </source>
</evidence>
<evidence type="ECO:0000313" key="2">
    <source>
        <dbReference type="EMBL" id="CAI5453626.1"/>
    </source>
</evidence>
<proteinExistence type="predicted"/>
<evidence type="ECO:0008006" key="4">
    <source>
        <dbReference type="Google" id="ProtNLM"/>
    </source>
</evidence>
<feature type="transmembrane region" description="Helical" evidence="1">
    <location>
        <begin position="372"/>
        <end position="391"/>
    </location>
</feature>
<feature type="transmembrane region" description="Helical" evidence="1">
    <location>
        <begin position="12"/>
        <end position="35"/>
    </location>
</feature>
<feature type="transmembrane region" description="Helical" evidence="1">
    <location>
        <begin position="434"/>
        <end position="455"/>
    </location>
</feature>
<protein>
    <recommendedName>
        <fullName evidence="4">Serpentine Receptor, class H</fullName>
    </recommendedName>
</protein>
<dbReference type="InterPro" id="IPR019422">
    <property type="entry name" value="7TM_GPCR_serpentine_rcpt_Srh"/>
</dbReference>
<feature type="transmembrane region" description="Helical" evidence="1">
    <location>
        <begin position="59"/>
        <end position="76"/>
    </location>
</feature>
<gene>
    <name evidence="2" type="ORF">CAMP_LOCUS16263</name>
</gene>
<dbReference type="PANTHER" id="PTHR22941:SF307">
    <property type="entry name" value="SERPENTINE RECEPTOR, CLASS H"/>
    <property type="match status" value="1"/>
</dbReference>
<feature type="transmembrane region" description="Helical" evidence="1">
    <location>
        <begin position="331"/>
        <end position="352"/>
    </location>
</feature>
<dbReference type="Proteomes" id="UP001152747">
    <property type="component" value="Unassembled WGS sequence"/>
</dbReference>
<keyword evidence="1" id="KW-1133">Transmembrane helix</keyword>
<keyword evidence="1" id="KW-0812">Transmembrane</keyword>
<feature type="transmembrane region" description="Helical" evidence="1">
    <location>
        <begin position="177"/>
        <end position="198"/>
    </location>
</feature>
<feature type="transmembrane region" description="Helical" evidence="1">
    <location>
        <begin position="287"/>
        <end position="311"/>
    </location>
</feature>
<dbReference type="InterPro" id="IPR053220">
    <property type="entry name" value="Nematode_rcpt-like_serp_H"/>
</dbReference>
<dbReference type="PANTHER" id="PTHR22941">
    <property type="entry name" value="SERPENTINE RECEPTOR"/>
    <property type="match status" value="1"/>
</dbReference>
<organism evidence="2 3">
    <name type="scientific">Caenorhabditis angaria</name>
    <dbReference type="NCBI Taxonomy" id="860376"/>
    <lineage>
        <taxon>Eukaryota</taxon>
        <taxon>Metazoa</taxon>
        <taxon>Ecdysozoa</taxon>
        <taxon>Nematoda</taxon>
        <taxon>Chromadorea</taxon>
        <taxon>Rhabditida</taxon>
        <taxon>Rhabditina</taxon>
        <taxon>Rhabditomorpha</taxon>
        <taxon>Rhabditoidea</taxon>
        <taxon>Rhabditidae</taxon>
        <taxon>Peloderinae</taxon>
        <taxon>Caenorhabditis</taxon>
    </lineage>
</organism>
<feature type="transmembrane region" description="Helical" evidence="1">
    <location>
        <begin position="475"/>
        <end position="498"/>
    </location>
</feature>
<evidence type="ECO:0000256" key="1">
    <source>
        <dbReference type="SAM" id="Phobius"/>
    </source>
</evidence>
<feature type="transmembrane region" description="Helical" evidence="1">
    <location>
        <begin position="97"/>
        <end position="118"/>
    </location>
</feature>
<name>A0A9P1N9Y7_9PELO</name>
<keyword evidence="1" id="KW-0472">Membrane</keyword>
<sequence>MRICVFYGTVHFMGRVCLFFISLGDQLIIITWILMTLTCLRFGSFFEVKECYEAREPPLLFHFVGEFMMASFHVLINADRLICLIRKTSKPSGLISISYLLTIILLLISSFGYAFLAINTMDEYYSIFIILSANLTSLTLEISLYNHSKKQFIRTRGIVPLANRYEISAAIQIIRKFLPASITSVIFKFVIVTMLFIARSNLENTWIPQFFYVLNTFWNLDCALFPWFFIMFHPSVNERLPNWLRICCRMNGRKTGTIDSDTQQNHFESIYLILTHTPIKMQSVKSIMLQCCLWGVALDLSISCGTMPFVLFPTISGYPLGIFSTIFGIPAVLQVVIVVLFLTGIGSSIVIVLENSYTITKSKNWCSKRNHLIIYFLNAFPVCLILSYVWLTTPDQIYALQIIWAQLEASKIPDYIKNLPIVVISLDISIVGRYFAFSVIFIFTQAQCFFIPTLIEMCSARKNISQKTRQLQNRFFALICTQVMIPLSVVAIPLLYLVYSCSMMYYNQALNNLVFIVLTFHGILSTISMILLHSPYRNAVFRRKFGKIQSVASNVASKVHIIL</sequence>
<feature type="transmembrane region" description="Helical" evidence="1">
    <location>
        <begin position="124"/>
        <end position="146"/>
    </location>
</feature>
<keyword evidence="3" id="KW-1185">Reference proteome</keyword>
<comment type="caution">
    <text evidence="2">The sequence shown here is derived from an EMBL/GenBank/DDBJ whole genome shotgun (WGS) entry which is preliminary data.</text>
</comment>
<reference evidence="2" key="1">
    <citation type="submission" date="2022-11" db="EMBL/GenBank/DDBJ databases">
        <authorList>
            <person name="Kikuchi T."/>
        </authorList>
    </citation>
    <scope>NUCLEOTIDE SEQUENCE</scope>
    <source>
        <strain evidence="2">PS1010</strain>
    </source>
</reference>
<feature type="transmembrane region" description="Helical" evidence="1">
    <location>
        <begin position="210"/>
        <end position="230"/>
    </location>
</feature>
<dbReference type="EMBL" id="CANHGI010000005">
    <property type="protein sequence ID" value="CAI5453626.1"/>
    <property type="molecule type" value="Genomic_DNA"/>
</dbReference>
<accession>A0A9P1N9Y7</accession>
<dbReference type="AlphaFoldDB" id="A0A9P1N9Y7"/>